<comment type="subcellular location">
    <subcellularLocation>
        <location evidence="8">Cell projection</location>
        <location evidence="8">Kinocilium</location>
    </subcellularLocation>
    <subcellularLocation>
        <location evidence="1">Cytoplasm</location>
        <location evidence="1">Cytoskeleton</location>
        <location evidence="1">Flagellum axoneme</location>
    </subcellularLocation>
</comment>
<dbReference type="Proteomes" id="UP000663852">
    <property type="component" value="Unassembled WGS sequence"/>
</dbReference>
<dbReference type="InterPro" id="IPR055316">
    <property type="entry name" value="RSP9"/>
</dbReference>
<evidence type="ECO:0000256" key="3">
    <source>
        <dbReference type="ARBA" id="ARBA00022794"/>
    </source>
</evidence>
<sequence length="278" mass="32073">MGIEAKDFGLDVDLLAFSGIVFSPEQRASLQTSLVILKEQYKFKTIHLWGKILGITDDYFIVQGRQKDELKERQFLYSKNCIEWNMLNAADDEAKELSLLCQGRFTGDPSHEFEVTKYTIVNENTEDENVDENKSQLREEERLAAVLWKIEQDALIIPRGSYVLQPNGNVERNRTFEGLTVTEAGKLTNYFHFREPIQLQQKSLIHRAALDKSVHFLDTIDEDIPKGWSVQYERGSGLIQIRSLQWLGMAFFHIPETNRFGSLYCGIGEENKDLPFML</sequence>
<keyword evidence="2" id="KW-0963">Cytoplasm</keyword>
<organism evidence="11 14">
    <name type="scientific">Adineta ricciae</name>
    <name type="common">Rotifer</name>
    <dbReference type="NCBI Taxonomy" id="249248"/>
    <lineage>
        <taxon>Eukaryota</taxon>
        <taxon>Metazoa</taxon>
        <taxon>Spiralia</taxon>
        <taxon>Gnathifera</taxon>
        <taxon>Rotifera</taxon>
        <taxon>Eurotatoria</taxon>
        <taxon>Bdelloidea</taxon>
        <taxon>Adinetida</taxon>
        <taxon>Adinetidae</taxon>
        <taxon>Adineta</taxon>
    </lineage>
</organism>
<keyword evidence="4" id="KW-0282">Flagellum</keyword>
<dbReference type="GO" id="GO:0044458">
    <property type="term" value="P:motile cilium assembly"/>
    <property type="evidence" value="ECO:0007669"/>
    <property type="project" value="TreeGrafter"/>
</dbReference>
<evidence type="ECO:0000313" key="12">
    <source>
        <dbReference type="EMBL" id="CAF1055315.1"/>
    </source>
</evidence>
<keyword evidence="3" id="KW-0970">Cilium biogenesis/degradation</keyword>
<dbReference type="GO" id="GO:0060091">
    <property type="term" value="C:kinocilium"/>
    <property type="evidence" value="ECO:0007669"/>
    <property type="project" value="UniProtKB-SubCell"/>
</dbReference>
<evidence type="ECO:0000256" key="7">
    <source>
        <dbReference type="ARBA" id="ARBA00023273"/>
    </source>
</evidence>
<keyword evidence="5" id="KW-0969">Cilium</keyword>
<dbReference type="AlphaFoldDB" id="A0A813N1I0"/>
<keyword evidence="6" id="KW-0206">Cytoskeleton</keyword>
<evidence type="ECO:0000256" key="4">
    <source>
        <dbReference type="ARBA" id="ARBA00022846"/>
    </source>
</evidence>
<dbReference type="PANTHER" id="PTHR22069:SF0">
    <property type="entry name" value="RADIAL SPOKE HEAD PROTEIN 9 HOMOLOG"/>
    <property type="match status" value="1"/>
</dbReference>
<dbReference type="InterPro" id="IPR006802">
    <property type="entry name" value="Radial_spoke"/>
</dbReference>
<evidence type="ECO:0000313" key="14">
    <source>
        <dbReference type="Proteomes" id="UP000663852"/>
    </source>
</evidence>
<dbReference type="PANTHER" id="PTHR22069">
    <property type="entry name" value="MITOCHONDRIAL RIBOSOMAL PROTEIN S18"/>
    <property type="match status" value="1"/>
</dbReference>
<dbReference type="Proteomes" id="UP000663828">
    <property type="component" value="Unassembled WGS sequence"/>
</dbReference>
<evidence type="ECO:0000256" key="9">
    <source>
        <dbReference type="ARBA" id="ARBA00038319"/>
    </source>
</evidence>
<keyword evidence="13" id="KW-1185">Reference proteome</keyword>
<protein>
    <recommendedName>
        <fullName evidence="10">Radial spoke head protein 9 homolog</fullName>
    </recommendedName>
</protein>
<dbReference type="Pfam" id="PF04712">
    <property type="entry name" value="Radial_spoke"/>
    <property type="match status" value="1"/>
</dbReference>
<dbReference type="EMBL" id="CAJNOR010001007">
    <property type="protein sequence ID" value="CAF1055315.1"/>
    <property type="molecule type" value="Genomic_DNA"/>
</dbReference>
<dbReference type="GO" id="GO:0035082">
    <property type="term" value="P:axoneme assembly"/>
    <property type="evidence" value="ECO:0007669"/>
    <property type="project" value="InterPro"/>
</dbReference>
<name>A0A813N1I0_ADIRI</name>
<accession>A0A813N1I0</accession>
<evidence type="ECO:0000256" key="6">
    <source>
        <dbReference type="ARBA" id="ARBA00023212"/>
    </source>
</evidence>
<proteinExistence type="inferred from homology"/>
<comment type="similarity">
    <text evidence="9">Belongs to the flagellar radial spoke RSP9 family.</text>
</comment>
<comment type="caution">
    <text evidence="11">The sequence shown here is derived from an EMBL/GenBank/DDBJ whole genome shotgun (WGS) entry which is preliminary data.</text>
</comment>
<evidence type="ECO:0000313" key="13">
    <source>
        <dbReference type="Proteomes" id="UP000663828"/>
    </source>
</evidence>
<dbReference type="GO" id="GO:0060294">
    <property type="term" value="P:cilium movement involved in cell motility"/>
    <property type="evidence" value="ECO:0007669"/>
    <property type="project" value="InterPro"/>
</dbReference>
<evidence type="ECO:0000256" key="1">
    <source>
        <dbReference type="ARBA" id="ARBA00004611"/>
    </source>
</evidence>
<evidence type="ECO:0000256" key="5">
    <source>
        <dbReference type="ARBA" id="ARBA00023069"/>
    </source>
</evidence>
<dbReference type="GO" id="GO:0001534">
    <property type="term" value="C:radial spoke"/>
    <property type="evidence" value="ECO:0007669"/>
    <property type="project" value="InterPro"/>
</dbReference>
<keyword evidence="7" id="KW-0966">Cell projection</keyword>
<evidence type="ECO:0000256" key="10">
    <source>
        <dbReference type="ARBA" id="ARBA00041080"/>
    </source>
</evidence>
<evidence type="ECO:0000256" key="8">
    <source>
        <dbReference type="ARBA" id="ARBA00037822"/>
    </source>
</evidence>
<dbReference type="OrthoDB" id="10258956at2759"/>
<reference evidence="11" key="1">
    <citation type="submission" date="2021-02" db="EMBL/GenBank/DDBJ databases">
        <authorList>
            <person name="Nowell W R."/>
        </authorList>
    </citation>
    <scope>NUCLEOTIDE SEQUENCE</scope>
</reference>
<evidence type="ECO:0000313" key="11">
    <source>
        <dbReference type="EMBL" id="CAF0725897.1"/>
    </source>
</evidence>
<evidence type="ECO:0000256" key="2">
    <source>
        <dbReference type="ARBA" id="ARBA00022490"/>
    </source>
</evidence>
<dbReference type="EMBL" id="CAJNOJ010000002">
    <property type="protein sequence ID" value="CAF0725897.1"/>
    <property type="molecule type" value="Genomic_DNA"/>
</dbReference>
<gene>
    <name evidence="11" type="ORF">EDS130_LOCUS691</name>
    <name evidence="12" type="ORF">XAT740_LOCUS15992</name>
</gene>